<protein>
    <submittedName>
        <fullName evidence="3">Ribonuclease H-like domain-containing protein</fullName>
    </submittedName>
</protein>
<dbReference type="SUPFAM" id="SSF56672">
    <property type="entry name" value="DNA/RNA polymerases"/>
    <property type="match status" value="1"/>
</dbReference>
<feature type="domain" description="Reverse transcriptase Ty1/copia-type" evidence="2">
    <location>
        <begin position="165"/>
        <end position="279"/>
    </location>
</feature>
<proteinExistence type="predicted"/>
<sequence length="644" mass="72364">MILVLSGTNNINTVCPTVNAADIENNVVDENIVYGCIDDPNMPNLEEIVYSDDDEEVGAEADMNNLATTVPVSPIPTTRVHKDHPLEQIIGDIHSAPQTRRMTKNVTEHGMFSSVQQRINHKDFQNCLFACFLSQVEPKKVIQALTDPSWIEAMQDELLQFKLQKVWTLVDLPYGKRAIGTKWVYRNKKDDRGIVVRNKARLVAQGYTQEEGIDYDEVFAPVARIEAIRLFLAYASFMNFIVYQMDVKSAFLYGIIEEEVYVCQPPRFEDPELPNKVYKVYVDDIIFGSTKKSLCTEFKQMMHKRFQMSSIGEFTFFLGLQVKQKDDGIFISQDIYVADILKKFDFATVKTSSTHMETNKELLKDEEAADVDVHLYRSMIGSLMYLTASRLDIMFVVCACASDSPFDLEAFSDSDYAGASLDTKSTTGVNGERQIQALVDKKKVIITKKSVRSDLMLEDAEGTECLLNDEAKNAQAKKIASLKKRFKQLEKRRKSRTLWLKRLRKVGSANNAESSNDVSLGAQEDASKQGRKIDDLDDDLEVTLIDENQERNDEDLMFDTDVLNVTTVGEVVTTANATTIVDGLTLAQTLIEIKAAKLKAIITATTTITTTISCIRPKAKGIIFHDQEERAPVFTPIVSSSQAS</sequence>
<dbReference type="EMBL" id="BQNB010021580">
    <property type="protein sequence ID" value="GJU07870.1"/>
    <property type="molecule type" value="Genomic_DNA"/>
</dbReference>
<name>A0ABQ5J774_9ASTR</name>
<dbReference type="Pfam" id="PF07727">
    <property type="entry name" value="RVT_2"/>
    <property type="match status" value="1"/>
</dbReference>
<dbReference type="Proteomes" id="UP001151760">
    <property type="component" value="Unassembled WGS sequence"/>
</dbReference>
<keyword evidence="4" id="KW-1185">Reference proteome</keyword>
<evidence type="ECO:0000313" key="4">
    <source>
        <dbReference type="Proteomes" id="UP001151760"/>
    </source>
</evidence>
<accession>A0ABQ5J774</accession>
<dbReference type="PANTHER" id="PTHR11439:SF509">
    <property type="entry name" value="RNA-DIRECTED DNA POLYMERASE"/>
    <property type="match status" value="1"/>
</dbReference>
<gene>
    <name evidence="3" type="ORF">Tco_1124300</name>
</gene>
<dbReference type="InterPro" id="IPR013103">
    <property type="entry name" value="RVT_2"/>
</dbReference>
<feature type="region of interest" description="Disordered" evidence="1">
    <location>
        <begin position="510"/>
        <end position="530"/>
    </location>
</feature>
<organism evidence="3 4">
    <name type="scientific">Tanacetum coccineum</name>
    <dbReference type="NCBI Taxonomy" id="301880"/>
    <lineage>
        <taxon>Eukaryota</taxon>
        <taxon>Viridiplantae</taxon>
        <taxon>Streptophyta</taxon>
        <taxon>Embryophyta</taxon>
        <taxon>Tracheophyta</taxon>
        <taxon>Spermatophyta</taxon>
        <taxon>Magnoliopsida</taxon>
        <taxon>eudicotyledons</taxon>
        <taxon>Gunneridae</taxon>
        <taxon>Pentapetalae</taxon>
        <taxon>asterids</taxon>
        <taxon>campanulids</taxon>
        <taxon>Asterales</taxon>
        <taxon>Asteraceae</taxon>
        <taxon>Asteroideae</taxon>
        <taxon>Anthemideae</taxon>
        <taxon>Anthemidinae</taxon>
        <taxon>Tanacetum</taxon>
    </lineage>
</organism>
<reference evidence="3" key="2">
    <citation type="submission" date="2022-01" db="EMBL/GenBank/DDBJ databases">
        <authorList>
            <person name="Yamashiro T."/>
            <person name="Shiraishi A."/>
            <person name="Satake H."/>
            <person name="Nakayama K."/>
        </authorList>
    </citation>
    <scope>NUCLEOTIDE SEQUENCE</scope>
</reference>
<evidence type="ECO:0000259" key="2">
    <source>
        <dbReference type="Pfam" id="PF07727"/>
    </source>
</evidence>
<reference evidence="3" key="1">
    <citation type="journal article" date="2022" name="Int. J. Mol. Sci.">
        <title>Draft Genome of Tanacetum Coccineum: Genomic Comparison of Closely Related Tanacetum-Family Plants.</title>
        <authorList>
            <person name="Yamashiro T."/>
            <person name="Shiraishi A."/>
            <person name="Nakayama K."/>
            <person name="Satake H."/>
        </authorList>
    </citation>
    <scope>NUCLEOTIDE SEQUENCE</scope>
</reference>
<comment type="caution">
    <text evidence="3">The sequence shown here is derived from an EMBL/GenBank/DDBJ whole genome shotgun (WGS) entry which is preliminary data.</text>
</comment>
<evidence type="ECO:0000313" key="3">
    <source>
        <dbReference type="EMBL" id="GJU07870.1"/>
    </source>
</evidence>
<dbReference type="PANTHER" id="PTHR11439">
    <property type="entry name" value="GAG-POL-RELATED RETROTRANSPOSON"/>
    <property type="match status" value="1"/>
</dbReference>
<dbReference type="InterPro" id="IPR043502">
    <property type="entry name" value="DNA/RNA_pol_sf"/>
</dbReference>
<evidence type="ECO:0000256" key="1">
    <source>
        <dbReference type="SAM" id="MobiDB-lite"/>
    </source>
</evidence>